<dbReference type="EMBL" id="DAAMKA010000123">
    <property type="protein sequence ID" value="HAC6991155.1"/>
    <property type="molecule type" value="Genomic_DNA"/>
</dbReference>
<sequence length="189" mass="21357">MNSLPDDYFLDADDELVAFLEKQGEDCIREIHQSNALNKENAQKLLSILIAGIGSSFLLLTQRTGFDYLTAGMSVFLVYWAMCAAYLVRRVLVVRSRALASSTPYALYHEGYKGFTEGDYSGFESKGFSAKHSTLNILRRYRLADLTRMAEMSKQENARIGRELERVRIATILTPVCALIISALIYLFF</sequence>
<dbReference type="EMBL" id="AAHCRV010000114">
    <property type="protein sequence ID" value="EBU6393072.1"/>
    <property type="molecule type" value="Genomic_DNA"/>
</dbReference>
<proteinExistence type="predicted"/>
<evidence type="ECO:0000313" key="5">
    <source>
        <dbReference type="EMBL" id="HAF7186869.1"/>
    </source>
</evidence>
<feature type="transmembrane region" description="Helical" evidence="1">
    <location>
        <begin position="68"/>
        <end position="88"/>
    </location>
</feature>
<accession>A0A5H6KTD2</accession>
<dbReference type="EMBL" id="AAHMAG010000110">
    <property type="protein sequence ID" value="EBX7092292.1"/>
    <property type="molecule type" value="Genomic_DNA"/>
</dbReference>
<keyword evidence="1" id="KW-1133">Transmembrane helix</keyword>
<protein>
    <submittedName>
        <fullName evidence="4">Uncharacterized protein</fullName>
    </submittedName>
</protein>
<evidence type="ECO:0000313" key="4">
    <source>
        <dbReference type="EMBL" id="HAC6991155.1"/>
    </source>
</evidence>
<reference evidence="2" key="2">
    <citation type="submission" date="2018-06" db="EMBL/GenBank/DDBJ databases">
        <authorList>
            <person name="Ashton P.M."/>
            <person name="Dallman T."/>
            <person name="Nair S."/>
            <person name="De Pinna E."/>
            <person name="Peters T."/>
            <person name="Grant K."/>
        </authorList>
    </citation>
    <scope>NUCLEOTIDE SEQUENCE</scope>
    <source>
        <strain evidence="2">161071</strain>
        <strain evidence="3">307234</strain>
    </source>
</reference>
<comment type="caution">
    <text evidence="4">The sequence shown here is derived from an EMBL/GenBank/DDBJ whole genome shotgun (WGS) entry which is preliminary data.</text>
</comment>
<dbReference type="AlphaFoldDB" id="A0A5H6KTD2"/>
<evidence type="ECO:0000313" key="3">
    <source>
        <dbReference type="EMBL" id="EBX7092292.1"/>
    </source>
</evidence>
<dbReference type="EMBL" id="DAAWBK010000254">
    <property type="protein sequence ID" value="HAF7186869.1"/>
    <property type="molecule type" value="Genomic_DNA"/>
</dbReference>
<name>A0A5H6KTD2_SALET</name>
<reference evidence="4" key="3">
    <citation type="submission" date="2018-07" db="EMBL/GenBank/DDBJ databases">
        <authorList>
            <consortium name="NCBI Pathogen Detection Project"/>
        </authorList>
    </citation>
    <scope>NUCLEOTIDE SEQUENCE</scope>
    <source>
        <strain evidence="4">Salmonella enterica</strain>
    </source>
</reference>
<gene>
    <name evidence="2" type="ORF">DRA33_23950</name>
    <name evidence="3" type="ORF">DS367_24265</name>
    <name evidence="4" type="ORF">G0E06_23905</name>
    <name evidence="5" type="ORF">G9X08_004432</name>
</gene>
<evidence type="ECO:0000313" key="2">
    <source>
        <dbReference type="EMBL" id="EBU6393072.1"/>
    </source>
</evidence>
<keyword evidence="1" id="KW-0812">Transmembrane</keyword>
<feature type="transmembrane region" description="Helical" evidence="1">
    <location>
        <begin position="169"/>
        <end position="188"/>
    </location>
</feature>
<organism evidence="4">
    <name type="scientific">Salmonella enterica subsp. enterica serovar Napoli</name>
    <dbReference type="NCBI Taxonomy" id="1151001"/>
    <lineage>
        <taxon>Bacteria</taxon>
        <taxon>Pseudomonadati</taxon>
        <taxon>Pseudomonadota</taxon>
        <taxon>Gammaproteobacteria</taxon>
        <taxon>Enterobacterales</taxon>
        <taxon>Enterobacteriaceae</taxon>
        <taxon>Salmonella</taxon>
    </lineage>
</organism>
<reference evidence="4" key="1">
    <citation type="journal article" date="2018" name="Genome Biol.">
        <title>SKESA: strategic k-mer extension for scrupulous assemblies.</title>
        <authorList>
            <person name="Souvorov A."/>
            <person name="Agarwala R."/>
            <person name="Lipman D.J."/>
        </authorList>
    </citation>
    <scope>NUCLEOTIDE SEQUENCE</scope>
    <source>
        <strain evidence="4">Salmonella enterica</strain>
    </source>
</reference>
<evidence type="ECO:0000256" key="1">
    <source>
        <dbReference type="SAM" id="Phobius"/>
    </source>
</evidence>
<keyword evidence="1" id="KW-0472">Membrane</keyword>